<dbReference type="NCBIfam" id="TIGR01097">
    <property type="entry name" value="PhnE"/>
    <property type="match status" value="1"/>
</dbReference>
<dbReference type="OrthoDB" id="9808005at2"/>
<feature type="transmembrane region" description="Helical" evidence="7">
    <location>
        <begin position="12"/>
        <end position="30"/>
    </location>
</feature>
<dbReference type="CDD" id="cd06261">
    <property type="entry name" value="TM_PBP2"/>
    <property type="match status" value="1"/>
</dbReference>
<dbReference type="PATRIC" id="fig|1307761.3.peg.1480"/>
<feature type="transmembrane region" description="Helical" evidence="7">
    <location>
        <begin position="316"/>
        <end position="338"/>
    </location>
</feature>
<dbReference type="EMBL" id="CP006939">
    <property type="protein sequence ID" value="AHC14881.1"/>
    <property type="molecule type" value="Genomic_DNA"/>
</dbReference>
<dbReference type="STRING" id="1307761.L21SP2_1484"/>
<dbReference type="PROSITE" id="PS50928">
    <property type="entry name" value="ABC_TM1"/>
    <property type="match status" value="1"/>
</dbReference>
<protein>
    <submittedName>
        <fullName evidence="10">Phosphonate ABC transporter permease protein phnE</fullName>
    </submittedName>
</protein>
<comment type="similarity">
    <text evidence="7">Belongs to the binding-protein-dependent transport system permease family.</text>
</comment>
<proteinExistence type="inferred from homology"/>
<dbReference type="Pfam" id="PF00528">
    <property type="entry name" value="BPD_transp_1"/>
    <property type="match status" value="1"/>
</dbReference>
<feature type="transmembrane region" description="Helical" evidence="7">
    <location>
        <begin position="424"/>
        <end position="444"/>
    </location>
</feature>
<organism evidence="10 11">
    <name type="scientific">Salinispira pacifica</name>
    <dbReference type="NCBI Taxonomy" id="1307761"/>
    <lineage>
        <taxon>Bacteria</taxon>
        <taxon>Pseudomonadati</taxon>
        <taxon>Spirochaetota</taxon>
        <taxon>Spirochaetia</taxon>
        <taxon>Spirochaetales</taxon>
        <taxon>Spirochaetaceae</taxon>
        <taxon>Salinispira</taxon>
    </lineage>
</organism>
<feature type="transmembrane region" description="Helical" evidence="7">
    <location>
        <begin position="84"/>
        <end position="105"/>
    </location>
</feature>
<dbReference type="InterPro" id="IPR035906">
    <property type="entry name" value="MetI-like_sf"/>
</dbReference>
<evidence type="ECO:0000313" key="10">
    <source>
        <dbReference type="EMBL" id="AHC14881.1"/>
    </source>
</evidence>
<evidence type="ECO:0000256" key="6">
    <source>
        <dbReference type="ARBA" id="ARBA00023136"/>
    </source>
</evidence>
<gene>
    <name evidence="10" type="ORF">L21SP2_1484</name>
</gene>
<reference evidence="10 11" key="1">
    <citation type="journal article" date="2015" name="Stand. Genomic Sci.">
        <title>Complete genome sequence and description of Salinispira pacifica gen. nov., sp. nov., a novel spirochaete isolated form a hypersaline microbial mat.</title>
        <authorList>
            <person name="Ben Hania W."/>
            <person name="Joseph M."/>
            <person name="Schumann P."/>
            <person name="Bunk B."/>
            <person name="Fiebig A."/>
            <person name="Sproer C."/>
            <person name="Klenk H.P."/>
            <person name="Fardeau M.L."/>
            <person name="Spring S."/>
        </authorList>
    </citation>
    <scope>NUCLEOTIDE SEQUENCE [LARGE SCALE GENOMIC DNA]</scope>
    <source>
        <strain evidence="10 11">L21-RPul-D2</strain>
    </source>
</reference>
<feature type="region of interest" description="Disordered" evidence="8">
    <location>
        <begin position="184"/>
        <end position="204"/>
    </location>
</feature>
<name>V5WI80_9SPIO</name>
<comment type="subcellular location">
    <subcellularLocation>
        <location evidence="1 7">Cell membrane</location>
        <topology evidence="1 7">Multi-pass membrane protein</topology>
    </subcellularLocation>
</comment>
<dbReference type="RefSeq" id="WP_024267801.1">
    <property type="nucleotide sequence ID" value="NC_023035.1"/>
</dbReference>
<dbReference type="AlphaFoldDB" id="V5WI80"/>
<feature type="domain" description="ABC transmembrane type-1" evidence="9">
    <location>
        <begin position="312"/>
        <end position="499"/>
    </location>
</feature>
<keyword evidence="2 7" id="KW-0813">Transport</keyword>
<feature type="transmembrane region" description="Helical" evidence="7">
    <location>
        <begin position="480"/>
        <end position="498"/>
    </location>
</feature>
<dbReference type="PANTHER" id="PTHR30043">
    <property type="entry name" value="PHOSPHONATES TRANSPORT SYSTEM PERMEASE PROTEIN"/>
    <property type="match status" value="1"/>
</dbReference>
<dbReference type="InterPro" id="IPR005769">
    <property type="entry name" value="PhnE/PtxC"/>
</dbReference>
<evidence type="ECO:0000259" key="9">
    <source>
        <dbReference type="PROSITE" id="PS50928"/>
    </source>
</evidence>
<dbReference type="GO" id="GO:0015416">
    <property type="term" value="F:ABC-type phosphonate transporter activity"/>
    <property type="evidence" value="ECO:0007669"/>
    <property type="project" value="InterPro"/>
</dbReference>
<sequence>MRSGKLDTTVIASPLPPLFTALSSFILPGLGQLISRQVHRGLLMFASLASMFGIFLTRLASIASDYNVEGAGRILGKSFQHYPGFSVLIIFSLSLLYLWIIVDAYRLARYRKKQKNTGFWLVLLGFFTLGHQLSEIDMVRLVTNFPEASQKMSKILWPWEAAVEYDEELIRASARILVSEEGELPANPSAAPGEPDISIEPRRGSLGTVDENYNQVPGSQVTIQGSGFTPNTFTEIWWIDDTGEEFRPRSEGRYVGAVTDENGNFELTMNLPFANTVIGADGAEYHRIDARQVFQVGAPKFSRDLGMILSRMLETIFMGMMATVFGIIFSIPISFLAARNIMQGSKFTMTIYYLTRILLNIVRSIEPLIWAIIAVVWVGLGPFAGIIALTIHSIAALGKLYSEAIEGIDHGPIEAIQATGATRLQTIVFAVIPQMISPFVSFSIYRWDINVRMSTIIGLVGGGGIGFLLVQYTRLLEYELAGIAVWFIAITVAILDYVSAEIRARFV</sequence>
<keyword evidence="4 7" id="KW-0812">Transmembrane</keyword>
<evidence type="ECO:0000256" key="2">
    <source>
        <dbReference type="ARBA" id="ARBA00022448"/>
    </source>
</evidence>
<feature type="transmembrane region" description="Helical" evidence="7">
    <location>
        <begin position="368"/>
        <end position="391"/>
    </location>
</feature>
<evidence type="ECO:0000256" key="7">
    <source>
        <dbReference type="RuleBase" id="RU363032"/>
    </source>
</evidence>
<keyword evidence="5 7" id="KW-1133">Transmembrane helix</keyword>
<dbReference type="SUPFAM" id="SSF161098">
    <property type="entry name" value="MetI-like"/>
    <property type="match status" value="1"/>
</dbReference>
<dbReference type="InterPro" id="IPR000515">
    <property type="entry name" value="MetI-like"/>
</dbReference>
<feature type="transmembrane region" description="Helical" evidence="7">
    <location>
        <begin position="42"/>
        <end position="64"/>
    </location>
</feature>
<keyword evidence="11" id="KW-1185">Reference proteome</keyword>
<dbReference type="Proteomes" id="UP000018680">
    <property type="component" value="Chromosome"/>
</dbReference>
<dbReference type="HOGENOM" id="CLU_537343_0_0_12"/>
<dbReference type="PANTHER" id="PTHR30043:SF1">
    <property type="entry name" value="ABC TRANSPORT SYSTEM PERMEASE PROTEIN P69"/>
    <property type="match status" value="1"/>
</dbReference>
<evidence type="ECO:0000256" key="3">
    <source>
        <dbReference type="ARBA" id="ARBA00022475"/>
    </source>
</evidence>
<dbReference type="Gene3D" id="1.10.3720.10">
    <property type="entry name" value="MetI-like"/>
    <property type="match status" value="1"/>
</dbReference>
<dbReference type="Gene3D" id="2.60.40.230">
    <property type="entry name" value="Neocarzinostatin-like"/>
    <property type="match status" value="1"/>
</dbReference>
<accession>V5WI80</accession>
<evidence type="ECO:0000256" key="8">
    <source>
        <dbReference type="SAM" id="MobiDB-lite"/>
    </source>
</evidence>
<evidence type="ECO:0000256" key="4">
    <source>
        <dbReference type="ARBA" id="ARBA00022692"/>
    </source>
</evidence>
<feature type="transmembrane region" description="Helical" evidence="7">
    <location>
        <begin position="117"/>
        <end position="134"/>
    </location>
</feature>
<evidence type="ECO:0000256" key="5">
    <source>
        <dbReference type="ARBA" id="ARBA00022989"/>
    </source>
</evidence>
<dbReference type="eggNOG" id="COG3639">
    <property type="taxonomic scope" value="Bacteria"/>
</dbReference>
<keyword evidence="3" id="KW-1003">Cell membrane</keyword>
<keyword evidence="6 7" id="KW-0472">Membrane</keyword>
<evidence type="ECO:0000313" key="11">
    <source>
        <dbReference type="Proteomes" id="UP000018680"/>
    </source>
</evidence>
<evidence type="ECO:0000256" key="1">
    <source>
        <dbReference type="ARBA" id="ARBA00004651"/>
    </source>
</evidence>
<dbReference type="KEGG" id="slr:L21SP2_1484"/>
<dbReference type="GO" id="GO:0005886">
    <property type="term" value="C:plasma membrane"/>
    <property type="evidence" value="ECO:0007669"/>
    <property type="project" value="UniProtKB-SubCell"/>
</dbReference>
<feature type="transmembrane region" description="Helical" evidence="7">
    <location>
        <begin position="456"/>
        <end position="474"/>
    </location>
</feature>